<feature type="region of interest" description="Disordered" evidence="1">
    <location>
        <begin position="115"/>
        <end position="294"/>
    </location>
</feature>
<comment type="caution">
    <text evidence="2">The sequence shown here is derived from an EMBL/GenBank/DDBJ whole genome shotgun (WGS) entry which is preliminary data.</text>
</comment>
<reference evidence="2" key="1">
    <citation type="submission" date="2020-07" db="EMBL/GenBank/DDBJ databases">
        <authorList>
            <person name="Nieuwenhuis M."/>
            <person name="Van De Peppel L.J.J."/>
        </authorList>
    </citation>
    <scope>NUCLEOTIDE SEQUENCE</scope>
    <source>
        <strain evidence="2">AP01</strain>
        <tissue evidence="2">Mycelium</tissue>
    </source>
</reference>
<gene>
    <name evidence="2" type="ORF">DXG03_001445</name>
</gene>
<evidence type="ECO:0000256" key="1">
    <source>
        <dbReference type="SAM" id="MobiDB-lite"/>
    </source>
</evidence>
<evidence type="ECO:0000313" key="3">
    <source>
        <dbReference type="Proteomes" id="UP000775547"/>
    </source>
</evidence>
<feature type="compositionally biased region" description="Polar residues" evidence="1">
    <location>
        <begin position="281"/>
        <end position="294"/>
    </location>
</feature>
<reference evidence="2" key="2">
    <citation type="submission" date="2021-10" db="EMBL/GenBank/DDBJ databases">
        <title>Phylogenomics reveals ancestral predisposition of the termite-cultivated fungus Termitomyces towards a domesticated lifestyle.</title>
        <authorList>
            <person name="Auxier B."/>
            <person name="Grum-Grzhimaylo A."/>
            <person name="Cardenas M.E."/>
            <person name="Lodge J.D."/>
            <person name="Laessoe T."/>
            <person name="Pedersen O."/>
            <person name="Smith M.E."/>
            <person name="Kuyper T.W."/>
            <person name="Franco-Molano E.A."/>
            <person name="Baroni T.J."/>
            <person name="Aanen D.K."/>
        </authorList>
    </citation>
    <scope>NUCLEOTIDE SEQUENCE</scope>
    <source>
        <strain evidence="2">AP01</strain>
        <tissue evidence="2">Mycelium</tissue>
    </source>
</reference>
<dbReference type="AlphaFoldDB" id="A0A9P7GCZ2"/>
<name>A0A9P7GCZ2_9AGAR</name>
<protein>
    <submittedName>
        <fullName evidence="2">Uncharacterized protein</fullName>
    </submittedName>
</protein>
<sequence length="406" mass="45621">MPQVNVADDEDADEGPVWWRNIRKHLNFYRIHVMHYFAIKFKHVLKANAEKRASETLTNAEKRGLSNWPSRISTFLRGGHADISVVTEVTENRQEGERKKGLIQKLRPDMIRRMDDEPKRINPSGFAVGLKKPQAPTTTEPHPGHLSWAPSSSDHKYVPQPSSRRSSVGYDGESKRSHFRRLSDPGVPSRPSTPIGASLVRSGTLQDSPHDTPIPPSLVSPDFSKTFTRTQTIEFAPNAPRRRGRVARGLADDEIPESGRPEPEPLQNPDRRSMHSRRASLSRQPSIATAYTRSGSMSYKNRDFGGFPMPHVLVKNLFSRLFPKFRRRVTRTVTIPATMSLVSQSHRGGDVPTDAKAVPYISFNATVGRNSAFQHLSHEEMEELGGVEYRALNALLWIIGGVRFLS</sequence>
<accession>A0A9P7GCZ2</accession>
<keyword evidence="3" id="KW-1185">Reference proteome</keyword>
<evidence type="ECO:0000313" key="2">
    <source>
        <dbReference type="EMBL" id="KAG5647075.1"/>
    </source>
</evidence>
<feature type="compositionally biased region" description="Polar residues" evidence="1">
    <location>
        <begin position="223"/>
        <end position="233"/>
    </location>
</feature>
<dbReference type="OrthoDB" id="3059142at2759"/>
<proteinExistence type="predicted"/>
<dbReference type="EMBL" id="JABCKV010000013">
    <property type="protein sequence ID" value="KAG5647075.1"/>
    <property type="molecule type" value="Genomic_DNA"/>
</dbReference>
<organism evidence="2 3">
    <name type="scientific">Asterophora parasitica</name>
    <dbReference type="NCBI Taxonomy" id="117018"/>
    <lineage>
        <taxon>Eukaryota</taxon>
        <taxon>Fungi</taxon>
        <taxon>Dikarya</taxon>
        <taxon>Basidiomycota</taxon>
        <taxon>Agaricomycotina</taxon>
        <taxon>Agaricomycetes</taxon>
        <taxon>Agaricomycetidae</taxon>
        <taxon>Agaricales</taxon>
        <taxon>Tricholomatineae</taxon>
        <taxon>Lyophyllaceae</taxon>
        <taxon>Asterophora</taxon>
    </lineage>
</organism>
<feature type="compositionally biased region" description="Basic and acidic residues" evidence="1">
    <location>
        <begin position="257"/>
        <end position="273"/>
    </location>
</feature>
<dbReference type="Proteomes" id="UP000775547">
    <property type="component" value="Unassembled WGS sequence"/>
</dbReference>